<dbReference type="AlphaFoldDB" id="A0AAD1ESY4"/>
<name>A0AAD1ESY4_LACCA</name>
<reference evidence="1 2" key="1">
    <citation type="journal article" date="2013" name="PLoS ONE">
        <title>Genomic Adaptation of the Lactobacillus casei Group.</title>
        <authorList>
            <person name="Toh H."/>
            <person name="Oshima K."/>
            <person name="Nakano A."/>
            <person name="Takahata M."/>
            <person name="Murakami M."/>
            <person name="Takaki T."/>
            <person name="Nishiyama H."/>
            <person name="Igimi S."/>
            <person name="Hattori M."/>
            <person name="Morita H."/>
        </authorList>
    </citation>
    <scope>NUCLEOTIDE SEQUENCE [LARGE SCALE GENOMIC DNA]</scope>
    <source>
        <strain evidence="1 2">ATCC 393</strain>
    </source>
</reference>
<dbReference type="EMBL" id="AP012544">
    <property type="protein sequence ID" value="BAN74346.1"/>
    <property type="molecule type" value="Genomic_DNA"/>
</dbReference>
<accession>A0AAD1ESY4</accession>
<dbReference type="Pfam" id="PF12541">
    <property type="entry name" value="DUF3737"/>
    <property type="match status" value="1"/>
</dbReference>
<proteinExistence type="predicted"/>
<gene>
    <name evidence="1" type="ORF">LBCZ_1178</name>
</gene>
<dbReference type="Proteomes" id="UP000015560">
    <property type="component" value="Chromosome"/>
</dbReference>
<evidence type="ECO:0000313" key="1">
    <source>
        <dbReference type="EMBL" id="BAN74346.1"/>
    </source>
</evidence>
<organism evidence="1 2">
    <name type="scientific">Lacticaseibacillus casei DSM 20011 = JCM 1134 = ATCC 393</name>
    <dbReference type="NCBI Taxonomy" id="1423732"/>
    <lineage>
        <taxon>Bacteria</taxon>
        <taxon>Bacillati</taxon>
        <taxon>Bacillota</taxon>
        <taxon>Bacilli</taxon>
        <taxon>Lactobacillales</taxon>
        <taxon>Lactobacillaceae</taxon>
        <taxon>Lacticaseibacillus</taxon>
    </lineage>
</organism>
<dbReference type="InterPro" id="IPR022208">
    <property type="entry name" value="DUF3737"/>
</dbReference>
<evidence type="ECO:0000313" key="2">
    <source>
        <dbReference type="Proteomes" id="UP000015560"/>
    </source>
</evidence>
<sequence>MKNCALLHSDLVFEYSTNIDADICSDIISVKNPGSGNIRAQSIGKTILEADKIEPEKTQITLAEPGETKQSA</sequence>
<protein>
    <submittedName>
        <fullName evidence="1">Uncharacterized protein</fullName>
    </submittedName>
</protein>